<keyword evidence="5" id="KW-0472">Membrane</keyword>
<keyword evidence="3" id="KW-0843">Virulence</keyword>
<dbReference type="AlphaFoldDB" id="S4VN40"/>
<dbReference type="Pfam" id="PF17044">
    <property type="entry name" value="BPTA"/>
    <property type="match status" value="1"/>
</dbReference>
<keyword evidence="5" id="KW-0812">Transmembrane</keyword>
<name>S4VN40_BORT9</name>
<keyword evidence="6" id="KW-0614">Plasmid</keyword>
<evidence type="ECO:0000256" key="3">
    <source>
        <dbReference type="ARBA" id="ARBA00023026"/>
    </source>
</evidence>
<keyword evidence="5" id="KW-1133">Transmembrane helix</keyword>
<comment type="similarity">
    <text evidence="1">Belongs to the BptA family.</text>
</comment>
<reference evidence="6" key="2">
    <citation type="journal article" date="2013" name="J. Bacteriol.">
        <title>Large linear plasmids of Borrelia species that cause relapsing fever.</title>
        <authorList>
            <person name="Miller S.C."/>
            <person name="Porcella S.F."/>
            <person name="Raffel S.J."/>
            <person name="Schwan T.G."/>
            <person name="Barbour A.G."/>
        </authorList>
    </citation>
    <scope>NUCLEOTIDE SEQUENCE</scope>
    <source>
        <strain evidence="6">91E135</strain>
        <plasmid evidence="6">lp150</plasmid>
    </source>
</reference>
<protein>
    <recommendedName>
        <fullName evidence="2">Protein BptA</fullName>
    </recommendedName>
    <alternativeName>
        <fullName evidence="4">Borrelial persistence in ticks protein A</fullName>
    </alternativeName>
</protein>
<organism evidence="6">
    <name type="scientific">Borrelia turicatae (strain 91E135)</name>
    <dbReference type="NCBI Taxonomy" id="314724"/>
    <lineage>
        <taxon>Bacteria</taxon>
        <taxon>Pseudomonadati</taxon>
        <taxon>Spirochaetota</taxon>
        <taxon>Spirochaetia</taxon>
        <taxon>Spirochaetales</taxon>
        <taxon>Borreliaceae</taxon>
        <taxon>Borrelia</taxon>
    </lineage>
</organism>
<accession>S4VN40</accession>
<geneLocation type="plasmid" evidence="6">
    <name>lp150</name>
</geneLocation>
<proteinExistence type="inferred from homology"/>
<evidence type="ECO:0000313" key="6">
    <source>
        <dbReference type="EMBL" id="AGO68866.2"/>
    </source>
</evidence>
<dbReference type="EMBL" id="HM008710">
    <property type="protein sequence ID" value="AGO68866.2"/>
    <property type="molecule type" value="Genomic_DNA"/>
</dbReference>
<evidence type="ECO:0000256" key="5">
    <source>
        <dbReference type="SAM" id="Phobius"/>
    </source>
</evidence>
<evidence type="ECO:0000256" key="1">
    <source>
        <dbReference type="ARBA" id="ARBA00010700"/>
    </source>
</evidence>
<dbReference type="InterPro" id="IPR031471">
    <property type="entry name" value="BptA"/>
</dbReference>
<feature type="transmembrane region" description="Helical" evidence="5">
    <location>
        <begin position="12"/>
        <end position="32"/>
    </location>
</feature>
<reference evidence="6" key="1">
    <citation type="submission" date="2012-01" db="EMBL/GenBank/DDBJ databases">
        <authorList>
            <person name="Campeau S.A."/>
            <person name="Porcella S.F."/>
            <person name="Schwan T.G."/>
            <person name="Barbour A.G."/>
        </authorList>
    </citation>
    <scope>NUCLEOTIDE SEQUENCE</scope>
    <source>
        <strain evidence="6">91E135</strain>
        <plasmid evidence="6">lp150</plasmid>
    </source>
</reference>
<sequence length="210" mass="24773">MFLRRHIMFIRFTLIISRIFSFYVLGIFLLSADFKTYCDKENFYCHKEYLEDFKSGSISRILFIKSEIMEAAKINLRETIMKTNEEYGKAIEAGSPDYSLEFKIVGDYRAVNIKQVIFDGVEAEPSIFHLFEPSWQLAEIKDFHMGPSSVNKRFLGVIFPVPVSNTFTIHLRKRLVDKLKERPRIKITLISVYDDEFVIETDNFIKKYDF</sequence>
<gene>
    <name evidence="6" type="ORF">BTA075</name>
</gene>
<evidence type="ECO:0000256" key="4">
    <source>
        <dbReference type="ARBA" id="ARBA00031297"/>
    </source>
</evidence>
<evidence type="ECO:0000256" key="2">
    <source>
        <dbReference type="ARBA" id="ARBA00018692"/>
    </source>
</evidence>
<reference evidence="6" key="3">
    <citation type="submission" date="2015-06" db="EMBL/GenBank/DDBJ databases">
        <authorList>
            <person name="Hoefler B.C."/>
            <person name="Straight P.D."/>
        </authorList>
    </citation>
    <scope>NUCLEOTIDE SEQUENCE</scope>
    <source>
        <strain evidence="6">91E135</strain>
        <plasmid evidence="6">lp150</plasmid>
    </source>
</reference>